<evidence type="ECO:0008006" key="4">
    <source>
        <dbReference type="Google" id="ProtNLM"/>
    </source>
</evidence>
<keyword evidence="1" id="KW-1133">Transmembrane helix</keyword>
<feature type="transmembrane region" description="Helical" evidence="1">
    <location>
        <begin position="66"/>
        <end position="84"/>
    </location>
</feature>
<dbReference type="OrthoDB" id="5508432at2"/>
<reference evidence="2 3" key="1">
    <citation type="submission" date="2019-04" db="EMBL/GenBank/DDBJ databases">
        <authorList>
            <person name="Li Y."/>
            <person name="Wang J."/>
        </authorList>
    </citation>
    <scope>NUCLEOTIDE SEQUENCE [LARGE SCALE GENOMIC DNA]</scope>
    <source>
        <strain evidence="2 3">DSM 14668</strain>
    </source>
</reference>
<sequence>MDDRLRPAHHGGLVTPRWVGLLLLVVLVLHAVVAKMPYGLLPEMLYACHVATAVLAVGVLLRKPALVVFGFSFHIGAGLWGYLIDLCETRTTSWTSVLVHVAPLVVGAREVRRSGLPRWAPWASFAFLASMVVFAYNTTPPTLNVNLAHRPFPPVARITPALWATWVTNLIFGFFLIFTTDFVVRKWLKRQWQTQQTKA</sequence>
<feature type="transmembrane region" description="Helical" evidence="1">
    <location>
        <begin position="158"/>
        <end position="184"/>
    </location>
</feature>
<keyword evidence="1" id="KW-0472">Membrane</keyword>
<keyword evidence="1" id="KW-0812">Transmembrane</keyword>
<evidence type="ECO:0000313" key="3">
    <source>
        <dbReference type="Proteomes" id="UP000309215"/>
    </source>
</evidence>
<evidence type="ECO:0000313" key="2">
    <source>
        <dbReference type="EMBL" id="TKD07529.1"/>
    </source>
</evidence>
<name>A0A4U1JCB3_9BACT</name>
<organism evidence="2 3">
    <name type="scientific">Polyangium fumosum</name>
    <dbReference type="NCBI Taxonomy" id="889272"/>
    <lineage>
        <taxon>Bacteria</taxon>
        <taxon>Pseudomonadati</taxon>
        <taxon>Myxococcota</taxon>
        <taxon>Polyangia</taxon>
        <taxon>Polyangiales</taxon>
        <taxon>Polyangiaceae</taxon>
        <taxon>Polyangium</taxon>
    </lineage>
</organism>
<dbReference type="Proteomes" id="UP000309215">
    <property type="component" value="Unassembled WGS sequence"/>
</dbReference>
<feature type="transmembrane region" description="Helical" evidence="1">
    <location>
        <begin position="119"/>
        <end position="138"/>
    </location>
</feature>
<comment type="caution">
    <text evidence="2">The sequence shown here is derived from an EMBL/GenBank/DDBJ whole genome shotgun (WGS) entry which is preliminary data.</text>
</comment>
<proteinExistence type="predicted"/>
<accession>A0A4U1JCB3</accession>
<dbReference type="EMBL" id="SSMQ01000016">
    <property type="protein sequence ID" value="TKD07529.1"/>
    <property type="molecule type" value="Genomic_DNA"/>
</dbReference>
<keyword evidence="3" id="KW-1185">Reference proteome</keyword>
<gene>
    <name evidence="2" type="ORF">E8A74_17315</name>
</gene>
<feature type="transmembrane region" description="Helical" evidence="1">
    <location>
        <begin position="44"/>
        <end position="61"/>
    </location>
</feature>
<evidence type="ECO:0000256" key="1">
    <source>
        <dbReference type="SAM" id="Phobius"/>
    </source>
</evidence>
<protein>
    <recommendedName>
        <fullName evidence="4">TIGR02206 family membrane protein</fullName>
    </recommendedName>
</protein>
<dbReference type="AlphaFoldDB" id="A0A4U1JCB3"/>